<keyword evidence="1" id="KW-1133">Transmembrane helix</keyword>
<feature type="transmembrane region" description="Helical" evidence="1">
    <location>
        <begin position="262"/>
        <end position="280"/>
    </location>
</feature>
<evidence type="ECO:0000259" key="2">
    <source>
        <dbReference type="Pfam" id="PF01757"/>
    </source>
</evidence>
<keyword evidence="3" id="KW-0012">Acyltransferase</keyword>
<dbReference type="eggNOG" id="COG1835">
    <property type="taxonomic scope" value="Bacteria"/>
</dbReference>
<dbReference type="STRING" id="460265.Mnod_1462"/>
<proteinExistence type="predicted"/>
<keyword evidence="3" id="KW-0808">Transferase</keyword>
<dbReference type="Proteomes" id="UP000008207">
    <property type="component" value="Chromosome"/>
</dbReference>
<keyword evidence="4" id="KW-1185">Reference proteome</keyword>
<keyword evidence="1" id="KW-0472">Membrane</keyword>
<evidence type="ECO:0000313" key="4">
    <source>
        <dbReference type="Proteomes" id="UP000008207"/>
    </source>
</evidence>
<dbReference type="EMBL" id="CP001349">
    <property type="protein sequence ID" value="ACL56454.1"/>
    <property type="molecule type" value="Genomic_DNA"/>
</dbReference>
<feature type="domain" description="Acyltransferase 3" evidence="2">
    <location>
        <begin position="43"/>
        <end position="362"/>
    </location>
</feature>
<dbReference type="OrthoDB" id="9796461at2"/>
<feature type="transmembrane region" description="Helical" evidence="1">
    <location>
        <begin position="121"/>
        <end position="141"/>
    </location>
</feature>
<dbReference type="GO" id="GO:0016020">
    <property type="term" value="C:membrane"/>
    <property type="evidence" value="ECO:0007669"/>
    <property type="project" value="TreeGrafter"/>
</dbReference>
<evidence type="ECO:0000313" key="3">
    <source>
        <dbReference type="EMBL" id="ACL56454.1"/>
    </source>
</evidence>
<feature type="transmembrane region" description="Helical" evidence="1">
    <location>
        <begin position="234"/>
        <end position="250"/>
    </location>
</feature>
<keyword evidence="1" id="KW-0812">Transmembrane</keyword>
<dbReference type="Pfam" id="PF01757">
    <property type="entry name" value="Acyl_transf_3"/>
    <property type="match status" value="1"/>
</dbReference>
<dbReference type="GO" id="GO:0016747">
    <property type="term" value="F:acyltransferase activity, transferring groups other than amino-acyl groups"/>
    <property type="evidence" value="ECO:0007669"/>
    <property type="project" value="InterPro"/>
</dbReference>
<organism evidence="3 4">
    <name type="scientific">Methylobacterium nodulans (strain LMG 21967 / CNCM I-2342 / ORS 2060)</name>
    <dbReference type="NCBI Taxonomy" id="460265"/>
    <lineage>
        <taxon>Bacteria</taxon>
        <taxon>Pseudomonadati</taxon>
        <taxon>Pseudomonadota</taxon>
        <taxon>Alphaproteobacteria</taxon>
        <taxon>Hyphomicrobiales</taxon>
        <taxon>Methylobacteriaceae</taxon>
        <taxon>Methylobacterium</taxon>
    </lineage>
</organism>
<dbReference type="HOGENOM" id="CLU_005679_3_0_5"/>
<dbReference type="InterPro" id="IPR002656">
    <property type="entry name" value="Acyl_transf_3_dom"/>
</dbReference>
<dbReference type="GO" id="GO:0000271">
    <property type="term" value="P:polysaccharide biosynthetic process"/>
    <property type="evidence" value="ECO:0007669"/>
    <property type="project" value="TreeGrafter"/>
</dbReference>
<dbReference type="AlphaFoldDB" id="B8INC8"/>
<dbReference type="InterPro" id="IPR050879">
    <property type="entry name" value="Acyltransferase_3"/>
</dbReference>
<feature type="transmembrane region" description="Helical" evidence="1">
    <location>
        <begin position="80"/>
        <end position="101"/>
    </location>
</feature>
<accession>B8INC8</accession>
<sequence length="401" mass="42436">MSNYPVAAIMAGATAACLAATLLASWIGRTKFPLPSADTRIGCIDGLRGYLALSVLIHHFVVWMQATSLGGAWAVPSVNLFAQLGAGGVALFFMVTGLVFYPRILAGFRATAWPAVYTMRVFRIVPLVAVSVAIITLLIAARTGRGLDAQFPAAAAQWITTWGEPPLLGFADSGRINAYVLWSLRYEWLFYLAVLPACALAMDLVRGRLPSWTVPVALLAIGLLGREAGLPTALLRFLPLFAIGMLAYEVRSREAIARHLRTRPAAAVAVLALALGMVTARTPYGSALPLFALFFVCVACGNALFGVLRTRGALVLGECSFGIYLLHGVVLSVAFVDAGAERLAPEIVPALLPLAAVAVTMVTPLTFLIVERPALRLGALLARRMSAGAAARLRLDAAPSA</sequence>
<reference evidence="3 4" key="1">
    <citation type="submission" date="2009-01" db="EMBL/GenBank/DDBJ databases">
        <title>Complete sequence of chromosome of Methylobacterium nodulans ORS 2060.</title>
        <authorList>
            <consortium name="US DOE Joint Genome Institute"/>
            <person name="Lucas S."/>
            <person name="Copeland A."/>
            <person name="Lapidus A."/>
            <person name="Glavina del Rio T."/>
            <person name="Dalin E."/>
            <person name="Tice H."/>
            <person name="Bruce D."/>
            <person name="Goodwin L."/>
            <person name="Pitluck S."/>
            <person name="Sims D."/>
            <person name="Brettin T."/>
            <person name="Detter J.C."/>
            <person name="Han C."/>
            <person name="Larimer F."/>
            <person name="Land M."/>
            <person name="Hauser L."/>
            <person name="Kyrpides N."/>
            <person name="Ivanova N."/>
            <person name="Marx C.J."/>
            <person name="Richardson P."/>
        </authorList>
    </citation>
    <scope>NUCLEOTIDE SEQUENCE [LARGE SCALE GENOMIC DNA]</scope>
    <source>
        <strain evidence="4">LMG 21967 / CNCM I-2342 / ORS 2060</strain>
    </source>
</reference>
<evidence type="ECO:0000256" key="1">
    <source>
        <dbReference type="SAM" id="Phobius"/>
    </source>
</evidence>
<feature type="transmembrane region" description="Helical" evidence="1">
    <location>
        <begin position="286"/>
        <end position="308"/>
    </location>
</feature>
<feature type="transmembrane region" description="Helical" evidence="1">
    <location>
        <begin position="347"/>
        <end position="370"/>
    </location>
</feature>
<feature type="transmembrane region" description="Helical" evidence="1">
    <location>
        <begin position="315"/>
        <end position="335"/>
    </location>
</feature>
<protein>
    <submittedName>
        <fullName evidence="3">Acyltransferase 3</fullName>
    </submittedName>
</protein>
<gene>
    <name evidence="3" type="ordered locus">Mnod_1462</name>
</gene>
<feature type="transmembrane region" description="Helical" evidence="1">
    <location>
        <begin position="49"/>
        <end position="74"/>
    </location>
</feature>
<dbReference type="PANTHER" id="PTHR23028">
    <property type="entry name" value="ACETYLTRANSFERASE"/>
    <property type="match status" value="1"/>
</dbReference>
<name>B8INC8_METNO</name>
<dbReference type="RefSeq" id="WP_015928150.1">
    <property type="nucleotide sequence ID" value="NC_011894.1"/>
</dbReference>
<dbReference type="KEGG" id="mno:Mnod_1462"/>
<feature type="transmembrane region" description="Helical" evidence="1">
    <location>
        <begin position="6"/>
        <end position="28"/>
    </location>
</feature>
<dbReference type="PANTHER" id="PTHR23028:SF53">
    <property type="entry name" value="ACYL_TRANSF_3 DOMAIN-CONTAINING PROTEIN"/>
    <property type="match status" value="1"/>
</dbReference>